<organism evidence="1 2">
    <name type="scientific">Tothia fuscella</name>
    <dbReference type="NCBI Taxonomy" id="1048955"/>
    <lineage>
        <taxon>Eukaryota</taxon>
        <taxon>Fungi</taxon>
        <taxon>Dikarya</taxon>
        <taxon>Ascomycota</taxon>
        <taxon>Pezizomycotina</taxon>
        <taxon>Dothideomycetes</taxon>
        <taxon>Pleosporomycetidae</taxon>
        <taxon>Venturiales</taxon>
        <taxon>Cylindrosympodiaceae</taxon>
        <taxon>Tothia</taxon>
    </lineage>
</organism>
<dbReference type="InterPro" id="IPR055334">
    <property type="entry name" value="PEX8-like"/>
</dbReference>
<evidence type="ECO:0000313" key="2">
    <source>
        <dbReference type="Proteomes" id="UP000800235"/>
    </source>
</evidence>
<dbReference type="EMBL" id="MU007085">
    <property type="protein sequence ID" value="KAF2423093.1"/>
    <property type="molecule type" value="Genomic_DNA"/>
</dbReference>
<dbReference type="PANTHER" id="PTHR39214">
    <property type="entry name" value="MICROBODY (PEROXISOME) BIOGENESIS PROTEIN PEROXIN 8 (EUROFUNG)"/>
    <property type="match status" value="1"/>
</dbReference>
<name>A0A9P4NIL4_9PEZI</name>
<evidence type="ECO:0000313" key="1">
    <source>
        <dbReference type="EMBL" id="KAF2423093.1"/>
    </source>
</evidence>
<proteinExistence type="predicted"/>
<gene>
    <name evidence="1" type="ORF">EJ08DRAFT_596398</name>
</gene>
<dbReference type="Proteomes" id="UP000800235">
    <property type="component" value="Unassembled WGS sequence"/>
</dbReference>
<keyword evidence="2" id="KW-1185">Reference proteome</keyword>
<dbReference type="Pfam" id="PF26001">
    <property type="entry name" value="Pex8"/>
    <property type="match status" value="1"/>
</dbReference>
<comment type="caution">
    <text evidence="1">The sequence shown here is derived from an EMBL/GenBank/DDBJ whole genome shotgun (WGS) entry which is preliminary data.</text>
</comment>
<dbReference type="AlphaFoldDB" id="A0A9P4NIL4"/>
<sequence length="691" mass="76176">MPTDRLLSTLLRSLQTHTEQQDTPRLLSTAAHLLTTLHNPLNITLLTAQILTAPAIWEKPDGLRTCLRVMGVFHSAAHAIIKREEDIANGNIKSYTTFPPQAEDGVPREPWLRAVIKGADERSARWKHVMVLGGLLIGFGPVEDEMLSRSMRSTLEHALVQATNLALGEVVHGDELGTHCIALTLNHTFPLLSDYERAQMDYNLILPVLIGSAFFSSEGLQSAYFIGAIDLDIVEFPNKQPNWPAVSPSYQQIERILSRPLITSLGPLSRLIAHAIENVTDSWLVQTMIEDLTSFTKSLVTQWRQSRLAMVDGPLESQAFAEEMLKTTNAGLWKLLKTTLFALVIIMRGAVGRILNDAILASDSVAPGMVCQALHSLRNLYFVSSRLGTDSFSQYTFVYLSAIDILGNYPTQAEAFLHDIRPSLPGQIPTSPLERCLDLYFLNTAEHFTLILSSQTSEDLLVSAAIPYLAAGGNNNLLPVFEAAHSVMLAVFSAPQSVALAGKHLPFYVDALFRVFPDNLSPRQFRLAFKTLLRVTAPPSPLSATQPDLPATLLELVHYRALHAPGAPLPPKPIPQGNSTLEAQPSLSEQAVLVLTLLDALPFLPLNLLEEWLPLAADLIHLIPDEGMREVCKKRYWDILVSGEMDPERSQICVAWWETRGGREAVLFGPEEGFGPFMSGALQTQVPEAKL</sequence>
<dbReference type="OrthoDB" id="2357318at2759"/>
<dbReference type="PANTHER" id="PTHR39214:SF1">
    <property type="entry name" value="MICROBODY (PEROXISOME) BIOGENESIS PROTEIN PEROXIN 8 (EUROFUNG)"/>
    <property type="match status" value="1"/>
</dbReference>
<reference evidence="1" key="1">
    <citation type="journal article" date="2020" name="Stud. Mycol.">
        <title>101 Dothideomycetes genomes: a test case for predicting lifestyles and emergence of pathogens.</title>
        <authorList>
            <person name="Haridas S."/>
            <person name="Albert R."/>
            <person name="Binder M."/>
            <person name="Bloem J."/>
            <person name="Labutti K."/>
            <person name="Salamov A."/>
            <person name="Andreopoulos B."/>
            <person name="Baker S."/>
            <person name="Barry K."/>
            <person name="Bills G."/>
            <person name="Bluhm B."/>
            <person name="Cannon C."/>
            <person name="Castanera R."/>
            <person name="Culley D."/>
            <person name="Daum C."/>
            <person name="Ezra D."/>
            <person name="Gonzalez J."/>
            <person name="Henrissat B."/>
            <person name="Kuo A."/>
            <person name="Liang C."/>
            <person name="Lipzen A."/>
            <person name="Lutzoni F."/>
            <person name="Magnuson J."/>
            <person name="Mondo S."/>
            <person name="Nolan M."/>
            <person name="Ohm R."/>
            <person name="Pangilinan J."/>
            <person name="Park H.-J."/>
            <person name="Ramirez L."/>
            <person name="Alfaro M."/>
            <person name="Sun H."/>
            <person name="Tritt A."/>
            <person name="Yoshinaga Y."/>
            <person name="Zwiers L.-H."/>
            <person name="Turgeon B."/>
            <person name="Goodwin S."/>
            <person name="Spatafora J."/>
            <person name="Crous P."/>
            <person name="Grigoriev I."/>
        </authorList>
    </citation>
    <scope>NUCLEOTIDE SEQUENCE</scope>
    <source>
        <strain evidence="1">CBS 130266</strain>
    </source>
</reference>
<accession>A0A9P4NIL4</accession>
<protein>
    <recommendedName>
        <fullName evidence="3">Peroxisomal membrane protein PEX17</fullName>
    </recommendedName>
</protein>
<evidence type="ECO:0008006" key="3">
    <source>
        <dbReference type="Google" id="ProtNLM"/>
    </source>
</evidence>